<dbReference type="EMBL" id="MEVN01000038">
    <property type="protein sequence ID" value="OGC56433.1"/>
    <property type="molecule type" value="Genomic_DNA"/>
</dbReference>
<sequence length="159" mass="17933">MELLFKLGSGELHDIFSLFTILPEQYAQAIFDEYAARHYSRSRVEKLVPKFRQTKNGVFFAEVASSDAPDTTFLVSAQGMEEANIICVSRLDKKSGNQIIRVRMGKRGIERRLNLFETAYKTSDITHLEGRWNAGGNKRTGGFKGSLEEVANLIDKTLI</sequence>
<dbReference type="Proteomes" id="UP000177763">
    <property type="component" value="Unassembled WGS sequence"/>
</dbReference>
<comment type="caution">
    <text evidence="1">The sequence shown here is derived from an EMBL/GenBank/DDBJ whole genome shotgun (WGS) entry which is preliminary data.</text>
</comment>
<accession>A0A1F4VI47</accession>
<evidence type="ECO:0000313" key="2">
    <source>
        <dbReference type="Proteomes" id="UP000177763"/>
    </source>
</evidence>
<gene>
    <name evidence="1" type="ORF">A3H26_01030</name>
</gene>
<protein>
    <submittedName>
        <fullName evidence="1">Uncharacterized protein</fullName>
    </submittedName>
</protein>
<evidence type="ECO:0000313" key="1">
    <source>
        <dbReference type="EMBL" id="OGC56433.1"/>
    </source>
</evidence>
<name>A0A1F4VI47_UNCKA</name>
<proteinExistence type="predicted"/>
<organism evidence="1 2">
    <name type="scientific">candidate division WWE3 bacterium RIFCSPLOWO2_12_FULL_36_10</name>
    <dbReference type="NCBI Taxonomy" id="1802630"/>
    <lineage>
        <taxon>Bacteria</taxon>
        <taxon>Katanobacteria</taxon>
    </lineage>
</organism>
<dbReference type="AlphaFoldDB" id="A0A1F4VI47"/>
<reference evidence="1 2" key="1">
    <citation type="journal article" date="2016" name="Nat. Commun.">
        <title>Thousands of microbial genomes shed light on interconnected biogeochemical processes in an aquifer system.</title>
        <authorList>
            <person name="Anantharaman K."/>
            <person name="Brown C.T."/>
            <person name="Hug L.A."/>
            <person name="Sharon I."/>
            <person name="Castelle C.J."/>
            <person name="Probst A.J."/>
            <person name="Thomas B.C."/>
            <person name="Singh A."/>
            <person name="Wilkins M.J."/>
            <person name="Karaoz U."/>
            <person name="Brodie E.L."/>
            <person name="Williams K.H."/>
            <person name="Hubbard S.S."/>
            <person name="Banfield J.F."/>
        </authorList>
    </citation>
    <scope>NUCLEOTIDE SEQUENCE [LARGE SCALE GENOMIC DNA]</scope>
</reference>